<reference evidence="1" key="1">
    <citation type="submission" date="2023-04" db="EMBL/GenBank/DDBJ databases">
        <title>Draft Genome sequencing of Naganishia species isolated from polar environments using Oxford Nanopore Technology.</title>
        <authorList>
            <person name="Leo P."/>
            <person name="Venkateswaran K."/>
        </authorList>
    </citation>
    <scope>NUCLEOTIDE SEQUENCE</scope>
    <source>
        <strain evidence="1">DBVPG 5303</strain>
    </source>
</reference>
<gene>
    <name evidence="1" type="ORF">QFC24_006840</name>
</gene>
<name>A0ACC2WXX1_9TREE</name>
<dbReference type="Proteomes" id="UP001234202">
    <property type="component" value="Unassembled WGS sequence"/>
</dbReference>
<protein>
    <submittedName>
        <fullName evidence="1">Uncharacterized protein</fullName>
    </submittedName>
</protein>
<proteinExistence type="predicted"/>
<organism evidence="1 2">
    <name type="scientific">Naganishia onofrii</name>
    <dbReference type="NCBI Taxonomy" id="1851511"/>
    <lineage>
        <taxon>Eukaryota</taxon>
        <taxon>Fungi</taxon>
        <taxon>Dikarya</taxon>
        <taxon>Basidiomycota</taxon>
        <taxon>Agaricomycotina</taxon>
        <taxon>Tremellomycetes</taxon>
        <taxon>Filobasidiales</taxon>
        <taxon>Filobasidiaceae</taxon>
        <taxon>Naganishia</taxon>
    </lineage>
</organism>
<accession>A0ACC2WXX1</accession>
<evidence type="ECO:0000313" key="1">
    <source>
        <dbReference type="EMBL" id="KAJ9115999.1"/>
    </source>
</evidence>
<sequence>MLRRSMEQNKYTCLTLFINPTQFAPHEDLASYPRTLDRDVQVLEGLVGEGYKKEWEARYAAARARLETPSAVKAPETTTTTTTTTIAAGEPLEAPLIVFAPSRETMYPLSTIPDEAFIDETDDLTSAAENTTTGKAVGVAKDGEVQPEEEATSMLQDTSKQRGAFVRVKGWGDVLEGEARPQFFQGVATVCTKLFNAVQPDHAYFGQKDIQQALVLKRMLQDLLSDSPSAENLHIIPTTRDATTGLALSSRNAYLTPRERTQYAPALFSALGKAREALLNGRTADEAIKVATEELKTTKREAEREGVTVTLDHVDIFEPATFRRLRGPLLRPASGGGSGEQRKAVVVGAVWVGRTRLIDNLLVGWEAGEEP</sequence>
<evidence type="ECO:0000313" key="2">
    <source>
        <dbReference type="Proteomes" id="UP001234202"/>
    </source>
</evidence>
<comment type="caution">
    <text evidence="1">The sequence shown here is derived from an EMBL/GenBank/DDBJ whole genome shotgun (WGS) entry which is preliminary data.</text>
</comment>
<keyword evidence="2" id="KW-1185">Reference proteome</keyword>
<dbReference type="EMBL" id="JASBWV010000040">
    <property type="protein sequence ID" value="KAJ9115999.1"/>
    <property type="molecule type" value="Genomic_DNA"/>
</dbReference>